<name>A0A1Z4JEP3_LEPBY</name>
<accession>A0A1Z4JEP3</accession>
<sequence length="102" mass="11402">MKSQVLSIAASVALMLAASVPSAIASTRLVERTTVVAASNQVEAEKKCLAFAAKHRNLTFREVFQLTVRNSWECSYLYRVELVYPKRKSAPKQSLWEVANSR</sequence>
<reference evidence="2 3" key="1">
    <citation type="submission" date="2017-06" db="EMBL/GenBank/DDBJ databases">
        <title>Genome sequencing of cyanobaciteial culture collection at National Institute for Environmental Studies (NIES).</title>
        <authorList>
            <person name="Hirose Y."/>
            <person name="Shimura Y."/>
            <person name="Fujisawa T."/>
            <person name="Nakamura Y."/>
            <person name="Kawachi M."/>
        </authorList>
    </citation>
    <scope>NUCLEOTIDE SEQUENCE [LARGE SCALE GENOMIC DNA]</scope>
    <source>
        <strain evidence="2 3">NIES-2135</strain>
    </source>
</reference>
<gene>
    <name evidence="2" type="ORF">NIES2135_20770</name>
</gene>
<evidence type="ECO:0000313" key="2">
    <source>
        <dbReference type="EMBL" id="BAY55254.1"/>
    </source>
</evidence>
<dbReference type="AlphaFoldDB" id="A0A1Z4JEP3"/>
<proteinExistence type="predicted"/>
<organism evidence="2 3">
    <name type="scientific">Leptolyngbya boryana NIES-2135</name>
    <dbReference type="NCBI Taxonomy" id="1973484"/>
    <lineage>
        <taxon>Bacteria</taxon>
        <taxon>Bacillati</taxon>
        <taxon>Cyanobacteriota</taxon>
        <taxon>Cyanophyceae</taxon>
        <taxon>Leptolyngbyales</taxon>
        <taxon>Leptolyngbyaceae</taxon>
        <taxon>Leptolyngbya group</taxon>
        <taxon>Leptolyngbya</taxon>
    </lineage>
</organism>
<keyword evidence="1" id="KW-0732">Signal</keyword>
<feature type="chain" id="PRO_5011121237" evidence="1">
    <location>
        <begin position="26"/>
        <end position="102"/>
    </location>
</feature>
<evidence type="ECO:0000313" key="3">
    <source>
        <dbReference type="Proteomes" id="UP000217895"/>
    </source>
</evidence>
<dbReference type="EMBL" id="AP018203">
    <property type="protein sequence ID" value="BAY55254.1"/>
    <property type="molecule type" value="Genomic_DNA"/>
</dbReference>
<feature type="signal peptide" evidence="1">
    <location>
        <begin position="1"/>
        <end position="25"/>
    </location>
</feature>
<evidence type="ECO:0000256" key="1">
    <source>
        <dbReference type="SAM" id="SignalP"/>
    </source>
</evidence>
<protein>
    <submittedName>
        <fullName evidence="2">Uncharacterized protein</fullName>
    </submittedName>
</protein>
<dbReference type="Proteomes" id="UP000217895">
    <property type="component" value="Chromosome"/>
</dbReference>
<keyword evidence="3" id="KW-1185">Reference proteome</keyword>